<evidence type="ECO:0000313" key="1">
    <source>
        <dbReference type="EMBL" id="SHK75850.1"/>
    </source>
</evidence>
<sequence>MIIFDLFLQPYKMKKIILILLCFSQTVFAQRKKKTVEEIPLKQQIEEYKIPEDQLLNGTLKGSKWYFDMKNDKEAELYLDKDNRKPDVLNFVDGKRFQITINQGNCKSVIKGTYEIKKMNDGSTTVQLGHHPFKITSPPKKCVAKLYGFLSGAIDITVDENRQIIEMKEGENFPPTVPGY</sequence>
<evidence type="ECO:0000313" key="2">
    <source>
        <dbReference type="Proteomes" id="UP000184364"/>
    </source>
</evidence>
<organism evidence="1 2">
    <name type="scientific">Chryseobacterium polytrichastri</name>
    <dbReference type="NCBI Taxonomy" id="1302687"/>
    <lineage>
        <taxon>Bacteria</taxon>
        <taxon>Pseudomonadati</taxon>
        <taxon>Bacteroidota</taxon>
        <taxon>Flavobacteriia</taxon>
        <taxon>Flavobacteriales</taxon>
        <taxon>Weeksellaceae</taxon>
        <taxon>Chryseobacterium group</taxon>
        <taxon>Chryseobacterium</taxon>
    </lineage>
</organism>
<gene>
    <name evidence="1" type="ORF">SAMN05444267_1007124</name>
</gene>
<proteinExistence type="predicted"/>
<accession>A0A1M6V335</accession>
<protein>
    <submittedName>
        <fullName evidence="1">Uncharacterized protein</fullName>
    </submittedName>
</protein>
<keyword evidence="2" id="KW-1185">Reference proteome</keyword>
<dbReference type="Proteomes" id="UP000184364">
    <property type="component" value="Unassembled WGS sequence"/>
</dbReference>
<reference evidence="2" key="1">
    <citation type="submission" date="2016-11" db="EMBL/GenBank/DDBJ databases">
        <authorList>
            <person name="Varghese N."/>
            <person name="Submissions S."/>
        </authorList>
    </citation>
    <scope>NUCLEOTIDE SEQUENCE [LARGE SCALE GENOMIC DNA]</scope>
    <source>
        <strain evidence="2">DSM 26899</strain>
    </source>
</reference>
<name>A0A1M6V335_9FLAO</name>
<dbReference type="AlphaFoldDB" id="A0A1M6V335"/>
<dbReference type="EMBL" id="FRAV01000007">
    <property type="protein sequence ID" value="SHK75850.1"/>
    <property type="molecule type" value="Genomic_DNA"/>
</dbReference>